<feature type="binding site" evidence="8">
    <location>
        <begin position="363"/>
        <end position="364"/>
    </location>
    <ligand>
        <name>substrate</name>
    </ligand>
</feature>
<keyword evidence="12" id="KW-1185">Reference proteome</keyword>
<gene>
    <name evidence="11" type="primary">rafA_1</name>
    <name evidence="11" type="ORF">NCTC12360_02036</name>
</gene>
<dbReference type="InterPro" id="IPR013780">
    <property type="entry name" value="Glyco_hydro_b"/>
</dbReference>
<evidence type="ECO:0000313" key="12">
    <source>
        <dbReference type="Proteomes" id="UP000254807"/>
    </source>
</evidence>
<evidence type="ECO:0000256" key="8">
    <source>
        <dbReference type="PIRSR" id="PIRSR005536-2"/>
    </source>
</evidence>
<evidence type="ECO:0000259" key="9">
    <source>
        <dbReference type="Pfam" id="PF16874"/>
    </source>
</evidence>
<dbReference type="InterPro" id="IPR017853">
    <property type="entry name" value="GH"/>
</dbReference>
<dbReference type="PANTHER" id="PTHR43053">
    <property type="entry name" value="GLYCOSIDASE FAMILY 31"/>
    <property type="match status" value="1"/>
</dbReference>
<evidence type="ECO:0000259" key="10">
    <source>
        <dbReference type="Pfam" id="PF16875"/>
    </source>
</evidence>
<evidence type="ECO:0000256" key="7">
    <source>
        <dbReference type="PIRSR" id="PIRSR005536-1"/>
    </source>
</evidence>
<feature type="binding site" evidence="8">
    <location>
        <begin position="473"/>
        <end position="477"/>
    </location>
    <ligand>
        <name>substrate</name>
    </ligand>
</feature>
<evidence type="ECO:0000256" key="4">
    <source>
        <dbReference type="ARBA" id="ARBA00022801"/>
    </source>
</evidence>
<dbReference type="InterPro" id="IPR013785">
    <property type="entry name" value="Aldolase_TIM"/>
</dbReference>
<feature type="domain" description="Glycosyl hydrolase family 36 N-terminal" evidence="10">
    <location>
        <begin position="31"/>
        <end position="281"/>
    </location>
</feature>
<dbReference type="Gene3D" id="2.70.98.60">
    <property type="entry name" value="alpha-galactosidase from lactobacil brevis"/>
    <property type="match status" value="1"/>
</dbReference>
<feature type="binding site" evidence="8">
    <location>
        <position position="196"/>
    </location>
    <ligand>
        <name>substrate</name>
    </ligand>
</feature>
<comment type="similarity">
    <text evidence="2">Belongs to the glycosyl hydrolase 36 family.</text>
</comment>
<keyword evidence="4 6" id="KW-0378">Hydrolase</keyword>
<dbReference type="InterPro" id="IPR002252">
    <property type="entry name" value="Glyco_hydro_36"/>
</dbReference>
<organism evidence="11 12">
    <name type="scientific">Enterococcus gallinarum</name>
    <dbReference type="NCBI Taxonomy" id="1353"/>
    <lineage>
        <taxon>Bacteria</taxon>
        <taxon>Bacillati</taxon>
        <taxon>Bacillota</taxon>
        <taxon>Bacilli</taxon>
        <taxon>Lactobacillales</taxon>
        <taxon>Enterococcaceae</taxon>
        <taxon>Enterococcus</taxon>
    </lineage>
</organism>
<dbReference type="FunFam" id="3.20.20.70:FF:000118">
    <property type="entry name" value="Alpha-galactosidase"/>
    <property type="match status" value="1"/>
</dbReference>
<dbReference type="Proteomes" id="UP000254807">
    <property type="component" value="Unassembled WGS sequence"/>
</dbReference>
<protein>
    <recommendedName>
        <fullName evidence="3 6">Alpha-galactosidase</fullName>
        <ecNumber evidence="3 6">3.2.1.22</ecNumber>
    </recommendedName>
</protein>
<keyword evidence="5 6" id="KW-0326">Glycosidase</keyword>
<dbReference type="InterPro" id="IPR031704">
    <property type="entry name" value="Glyco_hydro_36_N"/>
</dbReference>
<dbReference type="InterPro" id="IPR050985">
    <property type="entry name" value="Alpha-glycosidase_related"/>
</dbReference>
<evidence type="ECO:0000256" key="2">
    <source>
        <dbReference type="ARBA" id="ARBA00006202"/>
    </source>
</evidence>
<dbReference type="Pfam" id="PF16874">
    <property type="entry name" value="Glyco_hydro_36C"/>
    <property type="match status" value="1"/>
</dbReference>
<dbReference type="SUPFAM" id="SSF51445">
    <property type="entry name" value="(Trans)glycosidases"/>
    <property type="match status" value="1"/>
</dbReference>
<feature type="active site" description="Proton donor" evidence="7">
    <location>
        <position position="545"/>
    </location>
</feature>
<evidence type="ECO:0000256" key="5">
    <source>
        <dbReference type="ARBA" id="ARBA00023295"/>
    </source>
</evidence>
<proteinExistence type="inferred from homology"/>
<dbReference type="PIRSF" id="PIRSF005536">
    <property type="entry name" value="Agal"/>
    <property type="match status" value="1"/>
</dbReference>
<dbReference type="PRINTS" id="PR00743">
    <property type="entry name" value="GLHYDRLASE36"/>
</dbReference>
<dbReference type="Gene3D" id="3.20.20.70">
    <property type="entry name" value="Aldolase class I"/>
    <property type="match status" value="1"/>
</dbReference>
<feature type="domain" description="Glycosyl hydrolase family 36 C-terminal" evidence="9">
    <location>
        <begin position="646"/>
        <end position="735"/>
    </location>
</feature>
<sequence length="740" mass="84790">MISVNPERREFHLKNQNISYIFRVMEELDVLEQLYFGSSIPIYDQYDFLIEREIRPANNQIKQNYTTSLEHIKQEVGLYGTTDFRYPMLRVRYPKGDRISHFTYQHYRIELGKQALSGLPGSFGEAGETLIITLQDRYSPLQVELYYTLFGEESVVTRQMKIINPSETTFELLDCLSFNLDLPNQHYDWLHLDGAWARETQISRNSIAYGVQEVASTRGASSHVHNPFMAVCESNATEEQGKIYGFSLIYSGNFVARLQLDTYDILRIQMGINPFEFAWQLTPKSTFLTPEAVLVYSEAGFNGMSQSFHHFFQEHLISSRWSHKQRPVLINNWEATYFDFDSEKLLQIAEKAAAIGVDLFVLDDGWFGTRNSDNGSLGNWQVQLAKIPEGISAFATKINQLGLEFGLWFEPEMISTDTPLYEMHPEWVIGNSEKQISHGRNQFVLDFSNPEVVETIFQQIDCVLACGKITYLKWDMNRYISEPFSNYLADGNQGELFHRYILGVYDLYEKILAKYPDLLIESCAGGGGRFDPGLLYYAPQTWASDDTDGVERLKIQYGASMVYPLASIGSHLSQIPNHQVGRSPGLTFRNQVAMFGTYGLELDITRMSDVELQQVKAAIATFKEYRELIHEGRFYRLNSPFDNTQCSWMVVSKDLSEALVADYQVLGKPNPAYRRLLLAGLDLEANYQINQLPQLRSGKDLSSIGLIMGGNYVGRAKDYWSRQLPGDYASQLYHLRRVDK</sequence>
<dbReference type="GO" id="GO:0004557">
    <property type="term" value="F:alpha-galactosidase activity"/>
    <property type="evidence" value="ECO:0007669"/>
    <property type="project" value="UniProtKB-UniRule"/>
</dbReference>
<dbReference type="EC" id="3.2.1.22" evidence="3 6"/>
<evidence type="ECO:0000256" key="3">
    <source>
        <dbReference type="ARBA" id="ARBA00012755"/>
    </source>
</evidence>
<evidence type="ECO:0000256" key="6">
    <source>
        <dbReference type="PIRNR" id="PIRNR005536"/>
    </source>
</evidence>
<dbReference type="Pfam" id="PF16875">
    <property type="entry name" value="Glyco_hydro_36N"/>
    <property type="match status" value="1"/>
</dbReference>
<dbReference type="AlphaFoldDB" id="A0A376H5Y6"/>
<feature type="binding site" evidence="8">
    <location>
        <position position="523"/>
    </location>
    <ligand>
        <name>substrate</name>
    </ligand>
</feature>
<evidence type="ECO:0000313" key="11">
    <source>
        <dbReference type="EMBL" id="STD83569.1"/>
    </source>
</evidence>
<dbReference type="GO" id="GO:0016052">
    <property type="term" value="P:carbohydrate catabolic process"/>
    <property type="evidence" value="ECO:0007669"/>
    <property type="project" value="InterPro"/>
</dbReference>
<name>A0A376H5Y6_ENTGA</name>
<dbReference type="CDD" id="cd14791">
    <property type="entry name" value="GH36"/>
    <property type="match status" value="1"/>
</dbReference>
<dbReference type="EMBL" id="UFYW01000001">
    <property type="protein sequence ID" value="STD83569.1"/>
    <property type="molecule type" value="Genomic_DNA"/>
</dbReference>
<dbReference type="RefSeq" id="WP_029487391.1">
    <property type="nucleotide sequence ID" value="NZ_CAAKOE010000005.1"/>
</dbReference>
<comment type="catalytic activity">
    <reaction evidence="1 6">
        <text>Hydrolysis of terminal, non-reducing alpha-D-galactose residues in alpha-D-galactosides, including galactose oligosaccharides, galactomannans and galactolipids.</text>
        <dbReference type="EC" id="3.2.1.22"/>
    </reaction>
</comment>
<accession>A0A376H5Y6</accession>
<dbReference type="Gene3D" id="2.60.40.1180">
    <property type="entry name" value="Golgi alpha-mannosidase II"/>
    <property type="match status" value="1"/>
</dbReference>
<reference evidence="11 12" key="1">
    <citation type="submission" date="2018-06" db="EMBL/GenBank/DDBJ databases">
        <authorList>
            <consortium name="Pathogen Informatics"/>
            <person name="Doyle S."/>
        </authorList>
    </citation>
    <scope>NUCLEOTIDE SEQUENCE [LARGE SCALE GENOMIC DNA]</scope>
    <source>
        <strain evidence="11 12">NCTC12360</strain>
    </source>
</reference>
<dbReference type="PANTHER" id="PTHR43053:SF3">
    <property type="entry name" value="ALPHA-GALACTOSIDASE C-RELATED"/>
    <property type="match status" value="1"/>
</dbReference>
<feature type="active site" description="Nucleophile" evidence="7">
    <location>
        <position position="475"/>
    </location>
</feature>
<dbReference type="InterPro" id="IPR031705">
    <property type="entry name" value="Glyco_hydro_36_C"/>
</dbReference>
<dbReference type="GeneID" id="93222776"/>
<dbReference type="Pfam" id="PF02065">
    <property type="entry name" value="Melibiase"/>
    <property type="match status" value="1"/>
</dbReference>
<feature type="binding site" evidence="8">
    <location>
        <position position="545"/>
    </location>
    <ligand>
        <name>substrate</name>
    </ligand>
</feature>
<evidence type="ECO:0000256" key="1">
    <source>
        <dbReference type="ARBA" id="ARBA00001255"/>
    </source>
</evidence>
<feature type="binding site" evidence="8">
    <location>
        <position position="440"/>
    </location>
    <ligand>
        <name>substrate</name>
    </ligand>
</feature>
<dbReference type="PROSITE" id="PS00512">
    <property type="entry name" value="ALPHA_GALACTOSIDASE"/>
    <property type="match status" value="1"/>
</dbReference>
<dbReference type="OrthoDB" id="9758822at2"/>
<dbReference type="InterPro" id="IPR038417">
    <property type="entry name" value="Alpga-gal_N_sf"/>
</dbReference>
<dbReference type="InterPro" id="IPR000111">
    <property type="entry name" value="Glyco_hydro_27/36_CS"/>
</dbReference>